<evidence type="ECO:0000313" key="3">
    <source>
        <dbReference type="Proteomes" id="UP000317638"/>
    </source>
</evidence>
<dbReference type="OrthoDB" id="9773047at2"/>
<dbReference type="RefSeq" id="WP_143938375.1">
    <property type="nucleotide sequence ID" value="NZ_VKKG01000004.1"/>
</dbReference>
<reference evidence="2 3" key="1">
    <citation type="submission" date="2019-07" db="EMBL/GenBank/DDBJ databases">
        <authorList>
            <person name="Zhou L.-Y."/>
        </authorList>
    </citation>
    <scope>NUCLEOTIDE SEQUENCE [LARGE SCALE GENOMIC DNA]</scope>
    <source>
        <strain evidence="2 3">YIM 101269</strain>
    </source>
</reference>
<dbReference type="InterPro" id="IPR001466">
    <property type="entry name" value="Beta-lactam-related"/>
</dbReference>
<name>A0A553JYV8_9ACTN</name>
<comment type="caution">
    <text evidence="2">The sequence shown here is derived from an EMBL/GenBank/DDBJ whole genome shotgun (WGS) entry which is preliminary data.</text>
</comment>
<organism evidence="2 3">
    <name type="scientific">Tessaracoccus rhinocerotis</name>
    <dbReference type="NCBI Taxonomy" id="1689449"/>
    <lineage>
        <taxon>Bacteria</taxon>
        <taxon>Bacillati</taxon>
        <taxon>Actinomycetota</taxon>
        <taxon>Actinomycetes</taxon>
        <taxon>Propionibacteriales</taxon>
        <taxon>Propionibacteriaceae</taxon>
        <taxon>Tessaracoccus</taxon>
    </lineage>
</organism>
<dbReference type="PANTHER" id="PTHR43283:SF7">
    <property type="entry name" value="BETA-LACTAMASE-RELATED DOMAIN-CONTAINING PROTEIN"/>
    <property type="match status" value="1"/>
</dbReference>
<dbReference type="Pfam" id="PF00144">
    <property type="entry name" value="Beta-lactamase"/>
    <property type="match status" value="1"/>
</dbReference>
<evidence type="ECO:0000259" key="1">
    <source>
        <dbReference type="Pfam" id="PF00144"/>
    </source>
</evidence>
<proteinExistence type="predicted"/>
<dbReference type="SUPFAM" id="SSF56601">
    <property type="entry name" value="beta-lactamase/transpeptidase-like"/>
    <property type="match status" value="1"/>
</dbReference>
<dbReference type="EMBL" id="VKKG01000004">
    <property type="protein sequence ID" value="TRY17635.1"/>
    <property type="molecule type" value="Genomic_DNA"/>
</dbReference>
<dbReference type="Proteomes" id="UP000317638">
    <property type="component" value="Unassembled WGS sequence"/>
</dbReference>
<sequence>MAMSPSSPSAEGVDARGLLRLLDALETPGHGLHSLMVARHGKVIAEGWWSPYERGRVHLGYSLSKSFTSTVLGHLVGEGVISLDAPVWSYLRDLGSVPERWRRVTVRHCISMTVGHSEDAWVWRGDDEPPRSDDDGDDELLSLILEREPDGEPGEVWAYNQVGTYLVAQAIAAATGEPVSAHVRRLLLDPFGGAPAKAQRTHQGRDLGFSGLHVTTPSILALAQTWLDGGVWEGRRIVPADYAAEAPLPTTVSKVGDAGDWERGYGYSFWNQRHGYRGDGAFGQFAVVLPEHDAVVAITSETVDMASVLDLLWEHLIPAMDGTTSDPGADAELADRLAKLQHVPLGGSERRSSLTLPLTASSQLPPAFAEVTLEPSDDGHVMTLAHPDGGLVTRIGDGRWVESNWLAPGGLEVVVAASGAWRDGCFDAELRLAETPHTILVHLDPGTGSARLVWRHIPLTGPHPLKTAAHPF</sequence>
<accession>A0A553JYV8</accession>
<feature type="domain" description="Beta-lactamase-related" evidence="1">
    <location>
        <begin position="34"/>
        <end position="304"/>
    </location>
</feature>
<dbReference type="InterPro" id="IPR050789">
    <property type="entry name" value="Diverse_Enzym_Activities"/>
</dbReference>
<gene>
    <name evidence="2" type="ORF">FOJ82_10105</name>
</gene>
<protein>
    <submittedName>
        <fullName evidence="2">Beta-lactamase family protein</fullName>
    </submittedName>
</protein>
<evidence type="ECO:0000313" key="2">
    <source>
        <dbReference type="EMBL" id="TRY17635.1"/>
    </source>
</evidence>
<dbReference type="PANTHER" id="PTHR43283">
    <property type="entry name" value="BETA-LACTAMASE-RELATED"/>
    <property type="match status" value="1"/>
</dbReference>
<dbReference type="InterPro" id="IPR012338">
    <property type="entry name" value="Beta-lactam/transpept-like"/>
</dbReference>
<dbReference type="Gene3D" id="3.40.710.10">
    <property type="entry name" value="DD-peptidase/beta-lactamase superfamily"/>
    <property type="match status" value="1"/>
</dbReference>
<dbReference type="AlphaFoldDB" id="A0A553JYV8"/>
<keyword evidence="3" id="KW-1185">Reference proteome</keyword>